<evidence type="ECO:0000256" key="2">
    <source>
        <dbReference type="ARBA" id="ARBA00022448"/>
    </source>
</evidence>
<keyword evidence="4" id="KW-0249">Electron transport</keyword>
<comment type="caution">
    <text evidence="9">The sequence shown here is derived from an EMBL/GenBank/DDBJ whole genome shotgun (WGS) entry which is preliminary data.</text>
</comment>
<keyword evidence="5" id="KW-1015">Disulfide bond</keyword>
<evidence type="ECO:0000256" key="5">
    <source>
        <dbReference type="ARBA" id="ARBA00023157"/>
    </source>
</evidence>
<dbReference type="PRINTS" id="PR00421">
    <property type="entry name" value="THIOREDOXIN"/>
</dbReference>
<feature type="domain" description="Thioredoxin" evidence="8">
    <location>
        <begin position="35"/>
        <end position="147"/>
    </location>
</feature>
<name>A0ABU8XH79_9BURK</name>
<dbReference type="NCBIfam" id="NF008229">
    <property type="entry name" value="PRK10996.1"/>
    <property type="match status" value="1"/>
</dbReference>
<dbReference type="InterPro" id="IPR049299">
    <property type="entry name" value="Thio2_N"/>
</dbReference>
<sequence length="148" mass="16278">MTESPSRHIVCPHCHTTNRVRDAQLGSAPDCGKCHQPLFTSHSAALDEAAFDRHIARNEIPVLVDFWAPWCGPCRQMAPGYEQAAAELEPHVRVAKVDTEAVRNLGARFNIRSIPTLALFRGGREIARQAGAMGAADIVRWVKANEGR</sequence>
<dbReference type="Gene3D" id="2.30.30.380">
    <property type="entry name" value="Zn-finger domain of Sec23/24"/>
    <property type="match status" value="1"/>
</dbReference>
<reference evidence="9 10" key="1">
    <citation type="submission" date="2024-03" db="EMBL/GenBank/DDBJ databases">
        <title>Novel species of the genus Variovorax.</title>
        <authorList>
            <person name="Liu Q."/>
            <person name="Xin Y.-H."/>
        </authorList>
    </citation>
    <scope>NUCLEOTIDE SEQUENCE [LARGE SCALE GENOMIC DNA]</scope>
    <source>
        <strain evidence="9 10">KACC 18901</strain>
    </source>
</reference>
<evidence type="ECO:0000256" key="6">
    <source>
        <dbReference type="ARBA" id="ARBA00023284"/>
    </source>
</evidence>
<dbReference type="InterPro" id="IPR036249">
    <property type="entry name" value="Thioredoxin-like_sf"/>
</dbReference>
<accession>A0ABU8XH79</accession>
<dbReference type="RefSeq" id="WP_340339022.1">
    <property type="nucleotide sequence ID" value="NZ_JBBKZS010000022.1"/>
</dbReference>
<dbReference type="InterPro" id="IPR013766">
    <property type="entry name" value="Thioredoxin_domain"/>
</dbReference>
<organism evidence="9 10">
    <name type="scientific">Variovorax robiniae</name>
    <dbReference type="NCBI Taxonomy" id="1836199"/>
    <lineage>
        <taxon>Bacteria</taxon>
        <taxon>Pseudomonadati</taxon>
        <taxon>Pseudomonadota</taxon>
        <taxon>Betaproteobacteria</taxon>
        <taxon>Burkholderiales</taxon>
        <taxon>Comamonadaceae</taxon>
        <taxon>Variovorax</taxon>
    </lineage>
</organism>
<dbReference type="Pfam" id="PF00085">
    <property type="entry name" value="Thioredoxin"/>
    <property type="match status" value="1"/>
</dbReference>
<gene>
    <name evidence="9" type="primary">trxC</name>
    <name evidence="9" type="ORF">WKW79_30670</name>
</gene>
<dbReference type="EMBL" id="JBBKZS010000022">
    <property type="protein sequence ID" value="MEJ8858969.1"/>
    <property type="molecule type" value="Genomic_DNA"/>
</dbReference>
<evidence type="ECO:0000256" key="7">
    <source>
        <dbReference type="NCBIfam" id="TIGR01068"/>
    </source>
</evidence>
<dbReference type="PANTHER" id="PTHR45663:SF11">
    <property type="entry name" value="GEO12009P1"/>
    <property type="match status" value="1"/>
</dbReference>
<dbReference type="PROSITE" id="PS00194">
    <property type="entry name" value="THIOREDOXIN_1"/>
    <property type="match status" value="1"/>
</dbReference>
<evidence type="ECO:0000313" key="10">
    <source>
        <dbReference type="Proteomes" id="UP001367030"/>
    </source>
</evidence>
<keyword evidence="6" id="KW-0676">Redox-active center</keyword>
<keyword evidence="3" id="KW-0479">Metal-binding</keyword>
<comment type="similarity">
    <text evidence="1">Belongs to the thioredoxin family.</text>
</comment>
<proteinExistence type="inferred from homology"/>
<dbReference type="InterPro" id="IPR017937">
    <property type="entry name" value="Thioredoxin_CS"/>
</dbReference>
<evidence type="ECO:0000259" key="8">
    <source>
        <dbReference type="PROSITE" id="PS51352"/>
    </source>
</evidence>
<evidence type="ECO:0000313" key="9">
    <source>
        <dbReference type="EMBL" id="MEJ8858969.1"/>
    </source>
</evidence>
<dbReference type="CDD" id="cd02947">
    <property type="entry name" value="TRX_family"/>
    <property type="match status" value="1"/>
</dbReference>
<dbReference type="PANTHER" id="PTHR45663">
    <property type="entry name" value="GEO12009P1"/>
    <property type="match status" value="1"/>
</dbReference>
<keyword evidence="10" id="KW-1185">Reference proteome</keyword>
<evidence type="ECO:0000256" key="3">
    <source>
        <dbReference type="ARBA" id="ARBA00022723"/>
    </source>
</evidence>
<dbReference type="NCBIfam" id="TIGR01068">
    <property type="entry name" value="thioredoxin"/>
    <property type="match status" value="1"/>
</dbReference>
<dbReference type="Pfam" id="PF21352">
    <property type="entry name" value="Zn_ribbon_Thio2"/>
    <property type="match status" value="1"/>
</dbReference>
<dbReference type="Proteomes" id="UP001367030">
    <property type="component" value="Unassembled WGS sequence"/>
</dbReference>
<evidence type="ECO:0000256" key="1">
    <source>
        <dbReference type="ARBA" id="ARBA00008987"/>
    </source>
</evidence>
<dbReference type="Gene3D" id="3.40.30.10">
    <property type="entry name" value="Glutaredoxin"/>
    <property type="match status" value="1"/>
</dbReference>
<keyword evidence="2" id="KW-0813">Transport</keyword>
<dbReference type="InterPro" id="IPR005746">
    <property type="entry name" value="Thioredoxin"/>
</dbReference>
<evidence type="ECO:0000256" key="4">
    <source>
        <dbReference type="ARBA" id="ARBA00022982"/>
    </source>
</evidence>
<dbReference type="PROSITE" id="PS51352">
    <property type="entry name" value="THIOREDOXIN_2"/>
    <property type="match status" value="1"/>
</dbReference>
<dbReference type="SUPFAM" id="SSF52833">
    <property type="entry name" value="Thioredoxin-like"/>
    <property type="match status" value="1"/>
</dbReference>
<protein>
    <recommendedName>
        <fullName evidence="7">Thioredoxin</fullName>
    </recommendedName>
</protein>